<evidence type="ECO:0000313" key="8">
    <source>
        <dbReference type="Proteomes" id="UP000585474"/>
    </source>
</evidence>
<dbReference type="GO" id="GO:0042254">
    <property type="term" value="P:ribosome biogenesis"/>
    <property type="evidence" value="ECO:0007669"/>
    <property type="project" value="TreeGrafter"/>
</dbReference>
<feature type="compositionally biased region" description="Basic and acidic residues" evidence="5">
    <location>
        <begin position="412"/>
        <end position="427"/>
    </location>
</feature>
<feature type="repeat" description="WD" evidence="4">
    <location>
        <begin position="797"/>
        <end position="830"/>
    </location>
</feature>
<dbReference type="PANTHER" id="PTHR45903">
    <property type="entry name" value="GLUTAMATE-RICH WD REPEAT-CONTAINING PROTEIN 1"/>
    <property type="match status" value="1"/>
</dbReference>
<accession>A0A7J0DXC3</accession>
<feature type="compositionally biased region" description="Basic and acidic residues" evidence="5">
    <location>
        <begin position="394"/>
        <end position="403"/>
    </location>
</feature>
<organism evidence="7 8">
    <name type="scientific">Actinidia rufa</name>
    <dbReference type="NCBI Taxonomy" id="165716"/>
    <lineage>
        <taxon>Eukaryota</taxon>
        <taxon>Viridiplantae</taxon>
        <taxon>Streptophyta</taxon>
        <taxon>Embryophyta</taxon>
        <taxon>Tracheophyta</taxon>
        <taxon>Spermatophyta</taxon>
        <taxon>Magnoliopsida</taxon>
        <taxon>eudicotyledons</taxon>
        <taxon>Gunneridae</taxon>
        <taxon>Pentapetalae</taxon>
        <taxon>asterids</taxon>
        <taxon>Ericales</taxon>
        <taxon>Actinidiaceae</taxon>
        <taxon>Actinidia</taxon>
    </lineage>
</organism>
<dbReference type="EMBL" id="BJWL01000430">
    <property type="protein sequence ID" value="GFS43890.1"/>
    <property type="molecule type" value="Genomic_DNA"/>
</dbReference>
<dbReference type="InterPro" id="IPR001680">
    <property type="entry name" value="WD40_rpt"/>
</dbReference>
<dbReference type="InterPro" id="IPR015943">
    <property type="entry name" value="WD40/YVTN_repeat-like_dom_sf"/>
</dbReference>
<evidence type="ECO:0000256" key="2">
    <source>
        <dbReference type="ARBA" id="ARBA00022574"/>
    </source>
</evidence>
<feature type="compositionally biased region" description="Low complexity" evidence="5">
    <location>
        <begin position="126"/>
        <end position="139"/>
    </location>
</feature>
<feature type="region of interest" description="Disordered" evidence="5">
    <location>
        <begin position="695"/>
        <end position="728"/>
    </location>
</feature>
<feature type="region of interest" description="Disordered" evidence="5">
    <location>
        <begin position="509"/>
        <end position="536"/>
    </location>
</feature>
<dbReference type="GO" id="GO:0005730">
    <property type="term" value="C:nucleolus"/>
    <property type="evidence" value="ECO:0007669"/>
    <property type="project" value="TreeGrafter"/>
</dbReference>
<sequence>MPGTVHVSVLGFEDLPSSLPPSSILVKVSMGKREYQTLEKADFSFPLTTLRDNVTIKVWDTKGNEISHTAVQTKLVVEKGSWDEFLSLEGGGRVRTKLQFVLNEEERNRIRKMRESAMKKKELLNRSRSVGSSSGNSNEVSDKQQSANHKRTVSIGDRPIHTSTEAMNIGDRPIHTGTEVVSVGDQPIHTGTSTNPGCAAGSEEGTAFHHQRQVSPNDADGTEETSSATSTSERVDKRLGDLSHSKSVEKIETNLRRVDVAKRPVFLQEDSSTTKKNLFASELKNDRADQLRKQDPLGKTPSNVRKMIGAFESSLAKDVKTGIKSPPAAKMPSSRVGGEVPKDQSLKEINKPAKQTSGRLKNPFLTGYLQQIQTFEVNREDHVGFDEDLFGSKSSHDTGKLKEPSSVQIQAKETESAAKDELRKPQEDDLLVNESRLSEDDLKSEAFRENENSSYKSSGAWTFPDQGRYSCITTGSKQEMDLGGSSRIQERIDTGRKNFSMLENEEKFENHTELKKADETSQKLRESSLQSSAEVETSNGPFGQVIKVVIMVAFGTLVLLTRQRKPSYHPQCRNNLCQPFGLRFPNLLEPFGSKKGEGSSSSNSVPSLPVKVWQPGVDKIEEGEELQCDPSAYNSLHAFHIGWPCLSFDVVRDSLGLIRTDFPHTVYCVAGTQAEKASWNSIGIFKISNISGKRRDLVPPKATDNESDMDSDSSDSDEDDEVQDGGSAAPLRKVLHEGCVNRIRAMPQNPHISASWADTGHVQVWDFSSHLNALAESETEVSRGASTVSNQAPLVKFSGHKDEGYAIDWSPLVSGRLVSGDCKNSIHLWEPTSGTTWNIDTNPFLGHAASVEDLQWSPTEADVFASCSVDGNIAVWDIRLGKAPAASIKAHNADVNVLSWNGLASCMLASGSDDGTFSIRDLRLLKDGDSVVAHFEYHKHPITSIEWSPHEASTLAVSSSDNQLTVWDLSLERDEEEEAEFKAKTREQVNAPSDLPPQLLFVHQGQKDLKELHWHSQIPGMLMSTAADGFNILMPSNIETALPSNDA</sequence>
<evidence type="ECO:0000256" key="4">
    <source>
        <dbReference type="PROSITE-ProRule" id="PRU00221"/>
    </source>
</evidence>
<feature type="repeat" description="WD" evidence="4">
    <location>
        <begin position="844"/>
        <end position="886"/>
    </location>
</feature>
<evidence type="ECO:0000256" key="3">
    <source>
        <dbReference type="ARBA" id="ARBA00022737"/>
    </source>
</evidence>
<feature type="domain" description="Histone-binding protein RBBP4-like N-terminal" evidence="6">
    <location>
        <begin position="624"/>
        <end position="690"/>
    </location>
</feature>
<dbReference type="Pfam" id="PF12265">
    <property type="entry name" value="CAF1C_H4-bd"/>
    <property type="match status" value="1"/>
</dbReference>
<feature type="compositionally biased region" description="Basic and acidic residues" evidence="5">
    <location>
        <begin position="115"/>
        <end position="125"/>
    </location>
</feature>
<protein>
    <submittedName>
        <fullName evidence="7">Transducin family protein</fullName>
    </submittedName>
</protein>
<dbReference type="OrthoDB" id="2161379at2759"/>
<evidence type="ECO:0000313" key="7">
    <source>
        <dbReference type="EMBL" id="GFS43890.1"/>
    </source>
</evidence>
<feature type="compositionally biased region" description="Polar residues" evidence="5">
    <location>
        <begin position="527"/>
        <end position="536"/>
    </location>
</feature>
<dbReference type="Gene3D" id="2.130.10.10">
    <property type="entry name" value="YVTN repeat-like/Quinoprotein amine dehydrogenase"/>
    <property type="match status" value="1"/>
</dbReference>
<feature type="region of interest" description="Disordered" evidence="5">
    <location>
        <begin position="115"/>
        <end position="174"/>
    </location>
</feature>
<evidence type="ECO:0000256" key="5">
    <source>
        <dbReference type="SAM" id="MobiDB-lite"/>
    </source>
</evidence>
<dbReference type="Pfam" id="PF00400">
    <property type="entry name" value="WD40"/>
    <property type="match status" value="3"/>
</dbReference>
<comment type="caution">
    <text evidence="7">The sequence shown here is derived from an EMBL/GenBank/DDBJ whole genome shotgun (WGS) entry which is preliminary data.</text>
</comment>
<dbReference type="SUPFAM" id="SSF50978">
    <property type="entry name" value="WD40 repeat-like"/>
    <property type="match status" value="1"/>
</dbReference>
<dbReference type="AlphaFoldDB" id="A0A7J0DXC3"/>
<dbReference type="PROSITE" id="PS50294">
    <property type="entry name" value="WD_REPEATS_REGION"/>
    <property type="match status" value="2"/>
</dbReference>
<feature type="compositionally biased region" description="Acidic residues" evidence="5">
    <location>
        <begin position="705"/>
        <end position="723"/>
    </location>
</feature>
<evidence type="ECO:0000259" key="6">
    <source>
        <dbReference type="Pfam" id="PF12265"/>
    </source>
</evidence>
<evidence type="ECO:0000256" key="1">
    <source>
        <dbReference type="ARBA" id="ARBA00009341"/>
    </source>
</evidence>
<keyword evidence="2 4" id="KW-0853">WD repeat</keyword>
<proteinExistence type="inferred from homology"/>
<feature type="compositionally biased region" description="Basic and acidic residues" evidence="5">
    <location>
        <begin position="340"/>
        <end position="351"/>
    </location>
</feature>
<dbReference type="SMART" id="SM00320">
    <property type="entry name" value="WD40"/>
    <property type="match status" value="5"/>
</dbReference>
<reference evidence="8" key="1">
    <citation type="submission" date="2019-07" db="EMBL/GenBank/DDBJ databases">
        <title>De Novo Assembly of kiwifruit Actinidia rufa.</title>
        <authorList>
            <person name="Sugita-Konishi S."/>
            <person name="Sato K."/>
            <person name="Mori E."/>
            <person name="Abe Y."/>
            <person name="Kisaki G."/>
            <person name="Hamano K."/>
            <person name="Suezawa K."/>
            <person name="Otani M."/>
            <person name="Fukuda T."/>
            <person name="Manabe T."/>
            <person name="Gomi K."/>
            <person name="Tabuchi M."/>
            <person name="Akimitsu K."/>
            <person name="Kataoka I."/>
        </authorList>
    </citation>
    <scope>NUCLEOTIDE SEQUENCE [LARGE SCALE GENOMIC DNA]</scope>
    <source>
        <strain evidence="8">cv. Fuchu</strain>
    </source>
</reference>
<feature type="region of interest" description="Disordered" evidence="5">
    <location>
        <begin position="322"/>
        <end position="358"/>
    </location>
</feature>
<keyword evidence="3" id="KW-0677">Repeat</keyword>
<feature type="region of interest" description="Disordered" evidence="5">
    <location>
        <begin position="186"/>
        <end position="241"/>
    </location>
</feature>
<dbReference type="InterPro" id="IPR051972">
    <property type="entry name" value="Glutamate-rich_WD_repeat"/>
</dbReference>
<dbReference type="InterPro" id="IPR022052">
    <property type="entry name" value="Histone-bd_RBBP4-like_N"/>
</dbReference>
<gene>
    <name evidence="7" type="ORF">Acr_00g0087610</name>
</gene>
<dbReference type="PROSITE" id="PS50082">
    <property type="entry name" value="WD_REPEATS_2"/>
    <property type="match status" value="3"/>
</dbReference>
<dbReference type="Proteomes" id="UP000585474">
    <property type="component" value="Unassembled WGS sequence"/>
</dbReference>
<feature type="compositionally biased region" description="Basic and acidic residues" evidence="5">
    <location>
        <begin position="436"/>
        <end position="451"/>
    </location>
</feature>
<dbReference type="PANTHER" id="PTHR45903:SF1">
    <property type="entry name" value="GLUTAMATE-RICH WD REPEAT-CONTAINING PROTEIN 1"/>
    <property type="match status" value="1"/>
</dbReference>
<comment type="similarity">
    <text evidence="1">Belongs to the WD repeat RBAP46/RBAP48/MSI1 family.</text>
</comment>
<feature type="region of interest" description="Disordered" evidence="5">
    <location>
        <begin position="388"/>
        <end position="459"/>
    </location>
</feature>
<keyword evidence="8" id="KW-1185">Reference proteome</keyword>
<dbReference type="InterPro" id="IPR036322">
    <property type="entry name" value="WD40_repeat_dom_sf"/>
</dbReference>
<name>A0A7J0DXC3_9ERIC</name>
<feature type="repeat" description="WD" evidence="4">
    <location>
        <begin position="935"/>
        <end position="977"/>
    </location>
</feature>
<feature type="compositionally biased region" description="Basic and acidic residues" evidence="5">
    <location>
        <begin position="509"/>
        <end position="526"/>
    </location>
</feature>